<dbReference type="GO" id="GO:0032259">
    <property type="term" value="P:methylation"/>
    <property type="evidence" value="ECO:0007669"/>
    <property type="project" value="UniProtKB-KW"/>
</dbReference>
<keyword evidence="2" id="KW-1185">Reference proteome</keyword>
<gene>
    <name evidence="1" type="ORF">SAMN05444000_101240</name>
</gene>
<dbReference type="InterPro" id="IPR029063">
    <property type="entry name" value="SAM-dependent_MTases_sf"/>
</dbReference>
<dbReference type="CDD" id="cd02440">
    <property type="entry name" value="AdoMet_MTases"/>
    <property type="match status" value="1"/>
</dbReference>
<dbReference type="SUPFAM" id="SSF53335">
    <property type="entry name" value="S-adenosyl-L-methionine-dependent methyltransferases"/>
    <property type="match status" value="1"/>
</dbReference>
<evidence type="ECO:0000313" key="2">
    <source>
        <dbReference type="Proteomes" id="UP000183982"/>
    </source>
</evidence>
<accession>A0A1M6BI41</accession>
<name>A0A1M6BI41_9RHOB</name>
<evidence type="ECO:0000313" key="1">
    <source>
        <dbReference type="EMBL" id="SHI48379.1"/>
    </source>
</evidence>
<organism evidence="1 2">
    <name type="scientific">Shimia gijangensis</name>
    <dbReference type="NCBI Taxonomy" id="1470563"/>
    <lineage>
        <taxon>Bacteria</taxon>
        <taxon>Pseudomonadati</taxon>
        <taxon>Pseudomonadota</taxon>
        <taxon>Alphaproteobacteria</taxon>
        <taxon>Rhodobacterales</taxon>
        <taxon>Roseobacteraceae</taxon>
    </lineage>
</organism>
<dbReference type="Pfam" id="PF13489">
    <property type="entry name" value="Methyltransf_23"/>
    <property type="match status" value="1"/>
</dbReference>
<dbReference type="Proteomes" id="UP000183982">
    <property type="component" value="Unassembled WGS sequence"/>
</dbReference>
<dbReference type="PANTHER" id="PTHR43861">
    <property type="entry name" value="TRANS-ACONITATE 2-METHYLTRANSFERASE-RELATED"/>
    <property type="match status" value="1"/>
</dbReference>
<dbReference type="GO" id="GO:0008168">
    <property type="term" value="F:methyltransferase activity"/>
    <property type="evidence" value="ECO:0007669"/>
    <property type="project" value="UniProtKB-KW"/>
</dbReference>
<dbReference type="EMBL" id="FQZQ01000001">
    <property type="protein sequence ID" value="SHI48379.1"/>
    <property type="molecule type" value="Genomic_DNA"/>
</dbReference>
<dbReference type="OrthoDB" id="9804312at2"/>
<dbReference type="PANTHER" id="PTHR43861:SF1">
    <property type="entry name" value="TRANS-ACONITATE 2-METHYLTRANSFERASE"/>
    <property type="match status" value="1"/>
</dbReference>
<dbReference type="STRING" id="1470563.SAMN05444000_101240"/>
<dbReference type="Gene3D" id="3.40.50.150">
    <property type="entry name" value="Vaccinia Virus protein VP39"/>
    <property type="match status" value="1"/>
</dbReference>
<proteinExistence type="predicted"/>
<keyword evidence="1" id="KW-0808">Transferase</keyword>
<protein>
    <submittedName>
        <fullName evidence="1">Methyltransferase domain-containing protein</fullName>
    </submittedName>
</protein>
<dbReference type="RefSeq" id="WP_073248534.1">
    <property type="nucleotide sequence ID" value="NZ_FQZQ01000001.1"/>
</dbReference>
<keyword evidence="1" id="KW-0489">Methyltransferase</keyword>
<sequence>MSDAQTMNVYDTSAETYLQKIARSPDPDEQSDFEAFVAALTNESRVLDLGCGPGHWAAKMKQAGLSVDACDASAEMAALAKGQFGVDVRVEPFNQLTLNGPYDGIWANFSLLHAPRAEFPIYLSQLHEATKPNGILHLGMKLGAGEVRDSLGRLYSYYSEIELTDVVETSGYTVTHTRRGEGAGLSGQSAPYLIVTAHA</sequence>
<reference evidence="2" key="1">
    <citation type="submission" date="2016-11" db="EMBL/GenBank/DDBJ databases">
        <authorList>
            <person name="Varghese N."/>
            <person name="Submissions S."/>
        </authorList>
    </citation>
    <scope>NUCLEOTIDE SEQUENCE [LARGE SCALE GENOMIC DNA]</scope>
    <source>
        <strain evidence="2">DSM 100564</strain>
    </source>
</reference>
<dbReference type="AlphaFoldDB" id="A0A1M6BI41"/>